<keyword evidence="2 4" id="KW-0863">Zinc-finger</keyword>
<accession>A0A9P4I3Y6</accession>
<dbReference type="InterPro" id="IPR002893">
    <property type="entry name" value="Znf_MYND"/>
</dbReference>
<keyword evidence="7" id="KW-1185">Reference proteome</keyword>
<evidence type="ECO:0000313" key="7">
    <source>
        <dbReference type="Proteomes" id="UP000799772"/>
    </source>
</evidence>
<reference evidence="6" key="1">
    <citation type="journal article" date="2020" name="Stud. Mycol.">
        <title>101 Dothideomycetes genomes: a test case for predicting lifestyles and emergence of pathogens.</title>
        <authorList>
            <person name="Haridas S."/>
            <person name="Albert R."/>
            <person name="Binder M."/>
            <person name="Bloem J."/>
            <person name="Labutti K."/>
            <person name="Salamov A."/>
            <person name="Andreopoulos B."/>
            <person name="Baker S."/>
            <person name="Barry K."/>
            <person name="Bills G."/>
            <person name="Bluhm B."/>
            <person name="Cannon C."/>
            <person name="Castanera R."/>
            <person name="Culley D."/>
            <person name="Daum C."/>
            <person name="Ezra D."/>
            <person name="Gonzalez J."/>
            <person name="Henrissat B."/>
            <person name="Kuo A."/>
            <person name="Liang C."/>
            <person name="Lipzen A."/>
            <person name="Lutzoni F."/>
            <person name="Magnuson J."/>
            <person name="Mondo S."/>
            <person name="Nolan M."/>
            <person name="Ohm R."/>
            <person name="Pangilinan J."/>
            <person name="Park H.-J."/>
            <person name="Ramirez L."/>
            <person name="Alfaro M."/>
            <person name="Sun H."/>
            <person name="Tritt A."/>
            <person name="Yoshinaga Y."/>
            <person name="Zwiers L.-H."/>
            <person name="Turgeon B."/>
            <person name="Goodwin S."/>
            <person name="Spatafora J."/>
            <person name="Crous P."/>
            <person name="Grigoriev I."/>
        </authorList>
    </citation>
    <scope>NUCLEOTIDE SEQUENCE</scope>
    <source>
        <strain evidence="6">CBS 133067</strain>
    </source>
</reference>
<dbReference type="OrthoDB" id="432970at2759"/>
<feature type="domain" description="MYND-type" evidence="5">
    <location>
        <begin position="157"/>
        <end position="202"/>
    </location>
</feature>
<dbReference type="Gene3D" id="6.10.140.2220">
    <property type="match status" value="1"/>
</dbReference>
<dbReference type="AlphaFoldDB" id="A0A9P4I3Y6"/>
<dbReference type="SUPFAM" id="SSF144232">
    <property type="entry name" value="HIT/MYND zinc finger-like"/>
    <property type="match status" value="1"/>
</dbReference>
<evidence type="ECO:0000256" key="1">
    <source>
        <dbReference type="ARBA" id="ARBA00022723"/>
    </source>
</evidence>
<dbReference type="EMBL" id="ML978134">
    <property type="protein sequence ID" value="KAF2094520.1"/>
    <property type="molecule type" value="Genomic_DNA"/>
</dbReference>
<evidence type="ECO:0000256" key="4">
    <source>
        <dbReference type="PROSITE-ProRule" id="PRU00134"/>
    </source>
</evidence>
<keyword evidence="1" id="KW-0479">Metal-binding</keyword>
<evidence type="ECO:0000313" key="6">
    <source>
        <dbReference type="EMBL" id="KAF2094520.1"/>
    </source>
</evidence>
<protein>
    <recommendedName>
        <fullName evidence="5">MYND-type domain-containing protein</fullName>
    </recommendedName>
</protein>
<dbReference type="GO" id="GO:0008270">
    <property type="term" value="F:zinc ion binding"/>
    <property type="evidence" value="ECO:0007669"/>
    <property type="project" value="UniProtKB-KW"/>
</dbReference>
<dbReference type="Proteomes" id="UP000799772">
    <property type="component" value="Unassembled WGS sequence"/>
</dbReference>
<name>A0A9P4I3Y6_9PEZI</name>
<gene>
    <name evidence="6" type="ORF">NA57DRAFT_60557</name>
</gene>
<dbReference type="Pfam" id="PF01753">
    <property type="entry name" value="zf-MYND"/>
    <property type="match status" value="1"/>
</dbReference>
<evidence type="ECO:0000256" key="2">
    <source>
        <dbReference type="ARBA" id="ARBA00022771"/>
    </source>
</evidence>
<dbReference type="PROSITE" id="PS50865">
    <property type="entry name" value="ZF_MYND_2"/>
    <property type="match status" value="1"/>
</dbReference>
<evidence type="ECO:0000259" key="5">
    <source>
        <dbReference type="PROSITE" id="PS50865"/>
    </source>
</evidence>
<evidence type="ECO:0000256" key="3">
    <source>
        <dbReference type="ARBA" id="ARBA00022833"/>
    </source>
</evidence>
<comment type="caution">
    <text evidence="6">The sequence shown here is derived from an EMBL/GenBank/DDBJ whole genome shotgun (WGS) entry which is preliminary data.</text>
</comment>
<sequence>MRSSSVPASVVDDINALDEADPICVYLRILDAAPDDVFIDSAKRTWPALELLLSFVANRDSSRCLSGIATARYIQDLAEKAQTHTGQVVDPQERFFQDLQDIALVYTEAYPDPEDKKRSWRVRIFSKMAMAARGFPGEGEDISNPGPPATHREARSCACCGAQPEKLLLCIGCRDTTVEGGPARYCNQRCQKEHWQKHRSICRQRQELIFLPRAASILRDLFYILRRRCFISSGVDTVEQHGILNVVLKERGKDTFPTRRFISNGSVLSEKEEAILSCSCYGESAFMAPIVDLVLGVGDSPTKSIREISGQVRNVKRPIAIIDDQNRKTNNAYIDHHVLKVSMKSGSIFAVDITGAQYGWPEPAVEWTQFKRSRLHFVRRDEQFGEIFRSVGDYHFELNMAYALKHCIQDWCDLNHMNFQGLVRQREEWFQERASDLHQFVSGAFDEKITDFENRGIWSLAMKDDRLVVMVERTLAEEVEVSDTEIAEDILAMGMDLDAEGRTDTRRNHHV</sequence>
<keyword evidence="3" id="KW-0862">Zinc</keyword>
<organism evidence="6 7">
    <name type="scientific">Rhizodiscina lignyota</name>
    <dbReference type="NCBI Taxonomy" id="1504668"/>
    <lineage>
        <taxon>Eukaryota</taxon>
        <taxon>Fungi</taxon>
        <taxon>Dikarya</taxon>
        <taxon>Ascomycota</taxon>
        <taxon>Pezizomycotina</taxon>
        <taxon>Dothideomycetes</taxon>
        <taxon>Pleosporomycetidae</taxon>
        <taxon>Aulographales</taxon>
        <taxon>Rhizodiscinaceae</taxon>
        <taxon>Rhizodiscina</taxon>
    </lineage>
</organism>
<proteinExistence type="predicted"/>